<feature type="non-terminal residue" evidence="1">
    <location>
        <position position="108"/>
    </location>
</feature>
<gene>
    <name evidence="1" type="primary">RvY_14970-1</name>
    <name evidence="1" type="synonym">RvY_14970.1</name>
    <name evidence="1" type="ORF">RvY_14970</name>
</gene>
<proteinExistence type="predicted"/>
<name>A0A1D1VT63_RAMVA</name>
<accession>A0A1D1VT63</accession>
<evidence type="ECO:0000313" key="2">
    <source>
        <dbReference type="Proteomes" id="UP000186922"/>
    </source>
</evidence>
<reference evidence="1 2" key="1">
    <citation type="journal article" date="2016" name="Nat. Commun.">
        <title>Extremotolerant tardigrade genome and improved radiotolerance of human cultured cells by tardigrade-unique protein.</title>
        <authorList>
            <person name="Hashimoto T."/>
            <person name="Horikawa D.D."/>
            <person name="Saito Y."/>
            <person name="Kuwahara H."/>
            <person name="Kozuka-Hata H."/>
            <person name="Shin-I T."/>
            <person name="Minakuchi Y."/>
            <person name="Ohishi K."/>
            <person name="Motoyama A."/>
            <person name="Aizu T."/>
            <person name="Enomoto A."/>
            <person name="Kondo K."/>
            <person name="Tanaka S."/>
            <person name="Hara Y."/>
            <person name="Koshikawa S."/>
            <person name="Sagara H."/>
            <person name="Miura T."/>
            <person name="Yokobori S."/>
            <person name="Miyagawa K."/>
            <person name="Suzuki Y."/>
            <person name="Kubo T."/>
            <person name="Oyama M."/>
            <person name="Kohara Y."/>
            <person name="Fujiyama A."/>
            <person name="Arakawa K."/>
            <person name="Katayama T."/>
            <person name="Toyoda A."/>
            <person name="Kunieda T."/>
        </authorList>
    </citation>
    <scope>NUCLEOTIDE SEQUENCE [LARGE SCALE GENOMIC DNA]</scope>
    <source>
        <strain evidence="1 2">YOKOZUNA-1</strain>
    </source>
</reference>
<keyword evidence="2" id="KW-1185">Reference proteome</keyword>
<evidence type="ECO:0000313" key="1">
    <source>
        <dbReference type="EMBL" id="GAV04737.1"/>
    </source>
</evidence>
<sequence>MKYFSIYGSERMNEKKIKLSSCLRRSAENRPSLLASKLGEELIELHRGLQTALDLELARHVGTGRLQLPRKQLLEVVAVHIQGGQHFTSPWRFPLSNLAALHIHKPFL</sequence>
<protein>
    <submittedName>
        <fullName evidence="1">Uncharacterized protein</fullName>
    </submittedName>
</protein>
<dbReference type="EMBL" id="BDGG01000011">
    <property type="protein sequence ID" value="GAV04737.1"/>
    <property type="molecule type" value="Genomic_DNA"/>
</dbReference>
<dbReference type="AlphaFoldDB" id="A0A1D1VT63"/>
<comment type="caution">
    <text evidence="1">The sequence shown here is derived from an EMBL/GenBank/DDBJ whole genome shotgun (WGS) entry which is preliminary data.</text>
</comment>
<organism evidence="1 2">
    <name type="scientific">Ramazzottius varieornatus</name>
    <name type="common">Water bear</name>
    <name type="synonym">Tardigrade</name>
    <dbReference type="NCBI Taxonomy" id="947166"/>
    <lineage>
        <taxon>Eukaryota</taxon>
        <taxon>Metazoa</taxon>
        <taxon>Ecdysozoa</taxon>
        <taxon>Tardigrada</taxon>
        <taxon>Eutardigrada</taxon>
        <taxon>Parachela</taxon>
        <taxon>Hypsibioidea</taxon>
        <taxon>Ramazzottiidae</taxon>
        <taxon>Ramazzottius</taxon>
    </lineage>
</organism>
<dbReference type="Proteomes" id="UP000186922">
    <property type="component" value="Unassembled WGS sequence"/>
</dbReference>